<evidence type="ECO:0000256" key="1">
    <source>
        <dbReference type="SAM" id="Phobius"/>
    </source>
</evidence>
<feature type="domain" description="CHASE2" evidence="2">
    <location>
        <begin position="58"/>
        <end position="453"/>
    </location>
</feature>
<protein>
    <submittedName>
        <fullName evidence="3">Putative Membrane protein</fullName>
    </submittedName>
</protein>
<evidence type="ECO:0000259" key="2">
    <source>
        <dbReference type="SMART" id="SM01080"/>
    </source>
</evidence>
<feature type="transmembrane region" description="Helical" evidence="1">
    <location>
        <begin position="464"/>
        <end position="486"/>
    </location>
</feature>
<keyword evidence="4" id="KW-1185">Reference proteome</keyword>
<keyword evidence="1" id="KW-0472">Membrane</keyword>
<dbReference type="KEGG" id="nja:NSJP_2499"/>
<sequence length="523" mass="58177">MGAWIQRVTAPLHHPALMPLRRRWRRFPPFLQHLVKSLGIGVMAALLLHAARPYVPGLAGAETAATDWAIKFWQDRLDTARAAEERFVFLDIDEATHRSWGEPLFVPRDKLLSLIQFAVDAPAKLLVVDIELTKHVPLSVRQAGSDAAPGTSASSDGPDEILAAYLRRYSERAGAAGTATPTPASPPMHILIARTIGLPLRTETAAPAETLETSSGPLREERPSELLENIVERSTVLHWASPLSDRDDDGLVRNWRLFEPTCLNRSPHAVPSVALLSWGILRRPQLSQEAFSPREFQTELQSRFSPLPQACGEAAPEHSAAPANSWTLHDDVLAKPVTLSTKPSDLEQRIFYKFHPSTSLAGQLSRISARLITEHEAGRPLSREWVAGKIVVIGTSFEFGKDMHATPIGDMPGAVVVINQINALMEFGQFQEVSRSIRWTGLLLLIAVFSLSFSLFTKTWGARVSTLVVNAVLLPLSLWLFQYGWWLDLVFPLFVLQAYQKFVDIEIAPQPLIRRHRHADEHT</sequence>
<dbReference type="STRING" id="1325564.NSJP_2499"/>
<accession>A0A1W1I6X0</accession>
<dbReference type="SMART" id="SM01080">
    <property type="entry name" value="CHASE2"/>
    <property type="match status" value="1"/>
</dbReference>
<gene>
    <name evidence="3" type="ORF">NSJP_2499</name>
</gene>
<dbReference type="InterPro" id="IPR007890">
    <property type="entry name" value="CHASE2"/>
</dbReference>
<dbReference type="Pfam" id="PF05226">
    <property type="entry name" value="CHASE2"/>
    <property type="match status" value="1"/>
</dbReference>
<proteinExistence type="predicted"/>
<evidence type="ECO:0000313" key="3">
    <source>
        <dbReference type="EMBL" id="SLM48671.1"/>
    </source>
</evidence>
<dbReference type="AlphaFoldDB" id="A0A1W1I6X0"/>
<dbReference type="RefSeq" id="WP_080887022.1">
    <property type="nucleotide sequence ID" value="NZ_LT828648.1"/>
</dbReference>
<organism evidence="3 4">
    <name type="scientific">Nitrospira japonica</name>
    <dbReference type="NCBI Taxonomy" id="1325564"/>
    <lineage>
        <taxon>Bacteria</taxon>
        <taxon>Pseudomonadati</taxon>
        <taxon>Nitrospirota</taxon>
        <taxon>Nitrospiria</taxon>
        <taxon>Nitrospirales</taxon>
        <taxon>Nitrospiraceae</taxon>
        <taxon>Nitrospira</taxon>
    </lineage>
</organism>
<dbReference type="EMBL" id="LT828648">
    <property type="protein sequence ID" value="SLM48671.1"/>
    <property type="molecule type" value="Genomic_DNA"/>
</dbReference>
<feature type="transmembrane region" description="Helical" evidence="1">
    <location>
        <begin position="439"/>
        <end position="457"/>
    </location>
</feature>
<keyword evidence="1" id="KW-0812">Transmembrane</keyword>
<name>A0A1W1I6X0_9BACT</name>
<evidence type="ECO:0000313" key="4">
    <source>
        <dbReference type="Proteomes" id="UP000192042"/>
    </source>
</evidence>
<dbReference type="Proteomes" id="UP000192042">
    <property type="component" value="Chromosome I"/>
</dbReference>
<dbReference type="OrthoDB" id="7061993at2"/>
<keyword evidence="1" id="KW-1133">Transmembrane helix</keyword>
<reference evidence="3 4" key="1">
    <citation type="submission" date="2017-03" db="EMBL/GenBank/DDBJ databases">
        <authorList>
            <person name="Afonso C.L."/>
            <person name="Miller P.J."/>
            <person name="Scott M.A."/>
            <person name="Spackman E."/>
            <person name="Goraichik I."/>
            <person name="Dimitrov K.M."/>
            <person name="Suarez D.L."/>
            <person name="Swayne D.E."/>
        </authorList>
    </citation>
    <scope>NUCLEOTIDE SEQUENCE [LARGE SCALE GENOMIC DNA]</scope>
    <source>
        <strain evidence="3">Genome sequencing of Nitrospira japonica strain NJ11</strain>
    </source>
</reference>